<dbReference type="Proteomes" id="UP001153404">
    <property type="component" value="Unassembled WGS sequence"/>
</dbReference>
<protein>
    <submittedName>
        <fullName evidence="1">Uncharacterized protein</fullName>
    </submittedName>
</protein>
<keyword evidence="2" id="KW-1185">Reference proteome</keyword>
<name>A0A9X4QQJ7_9BACL</name>
<organism evidence="1 2">
    <name type="scientific">Cohnella rhizosphaerae</name>
    <dbReference type="NCBI Taxonomy" id="1457232"/>
    <lineage>
        <taxon>Bacteria</taxon>
        <taxon>Bacillati</taxon>
        <taxon>Bacillota</taxon>
        <taxon>Bacilli</taxon>
        <taxon>Bacillales</taxon>
        <taxon>Paenibacillaceae</taxon>
        <taxon>Cohnella</taxon>
    </lineage>
</organism>
<dbReference type="EMBL" id="JAPDIA010000001">
    <property type="protein sequence ID" value="MDG0808106.1"/>
    <property type="molecule type" value="Genomic_DNA"/>
</dbReference>
<reference evidence="1" key="1">
    <citation type="submission" date="2022-10" db="EMBL/GenBank/DDBJ databases">
        <title>Comparative genomic analysis of Cohnella hashimotonis sp. nov., isolated from the International Space Station.</title>
        <authorList>
            <person name="Simpson A."/>
            <person name="Venkateswaran K."/>
        </authorList>
    </citation>
    <scope>NUCLEOTIDE SEQUENCE</scope>
    <source>
        <strain evidence="1">DSM 28161</strain>
    </source>
</reference>
<proteinExistence type="predicted"/>
<accession>A0A9X4QQJ7</accession>
<dbReference type="AlphaFoldDB" id="A0A9X4QQJ7"/>
<comment type="caution">
    <text evidence="1">The sequence shown here is derived from an EMBL/GenBank/DDBJ whole genome shotgun (WGS) entry which is preliminary data.</text>
</comment>
<dbReference type="RefSeq" id="WP_277528367.1">
    <property type="nucleotide sequence ID" value="NZ_JAPDIA010000001.1"/>
</dbReference>
<evidence type="ECO:0000313" key="1">
    <source>
        <dbReference type="EMBL" id="MDG0808106.1"/>
    </source>
</evidence>
<sequence>MTPIAGQVPFGYEPPVKREKGTLIYYDTFEDTTDEALAVAAETAKARTFARFVLYPIHEETARRMFKAPVSAYYKREKRLAEWVGDRASSVPAPEIDRWEGKRKKYTPMEAALRHLTETLPGPHFIYMAPATANLFASYDVFEGWISKLRLVLSAVPADPAPKLAQYRSRWSLAWEDE</sequence>
<gene>
    <name evidence="1" type="ORF">OMP40_00780</name>
</gene>
<evidence type="ECO:0000313" key="2">
    <source>
        <dbReference type="Proteomes" id="UP001153404"/>
    </source>
</evidence>